<dbReference type="InterPro" id="IPR018584">
    <property type="entry name" value="GT87"/>
</dbReference>
<feature type="transmembrane region" description="Helical" evidence="8">
    <location>
        <begin position="291"/>
        <end position="309"/>
    </location>
</feature>
<comment type="similarity">
    <text evidence="7">Belongs to the glycosyltransferase 87 family.</text>
</comment>
<dbReference type="Pfam" id="PF09594">
    <property type="entry name" value="GT87"/>
    <property type="match status" value="1"/>
</dbReference>
<name>A0A8J6NNV6_9CHLR</name>
<keyword evidence="6 8" id="KW-0472">Membrane</keyword>
<comment type="caution">
    <text evidence="9">The sequence shown here is derived from an EMBL/GenBank/DDBJ whole genome shotgun (WGS) entry which is preliminary data.</text>
</comment>
<evidence type="ECO:0000313" key="10">
    <source>
        <dbReference type="Proteomes" id="UP000614469"/>
    </source>
</evidence>
<keyword evidence="2" id="KW-1003">Cell membrane</keyword>
<evidence type="ECO:0000256" key="6">
    <source>
        <dbReference type="ARBA" id="ARBA00023136"/>
    </source>
</evidence>
<feature type="transmembrane region" description="Helical" evidence="8">
    <location>
        <begin position="236"/>
        <end position="256"/>
    </location>
</feature>
<dbReference type="Proteomes" id="UP000614469">
    <property type="component" value="Unassembled WGS sequence"/>
</dbReference>
<accession>A0A8J6NNV6</accession>
<feature type="transmembrane region" description="Helical" evidence="8">
    <location>
        <begin position="207"/>
        <end position="229"/>
    </location>
</feature>
<evidence type="ECO:0000256" key="5">
    <source>
        <dbReference type="ARBA" id="ARBA00022989"/>
    </source>
</evidence>
<feature type="transmembrane region" description="Helical" evidence="8">
    <location>
        <begin position="173"/>
        <end position="201"/>
    </location>
</feature>
<feature type="transmembrane region" description="Helical" evidence="8">
    <location>
        <begin position="12"/>
        <end position="28"/>
    </location>
</feature>
<keyword evidence="5 8" id="KW-1133">Transmembrane helix</keyword>
<reference evidence="9 10" key="1">
    <citation type="submission" date="2020-08" db="EMBL/GenBank/DDBJ databases">
        <title>Bridging the membrane lipid divide: bacteria of the FCB group superphylum have the potential to synthesize archaeal ether lipids.</title>
        <authorList>
            <person name="Villanueva L."/>
            <person name="Von Meijenfeldt F.A.B."/>
            <person name="Westbye A.B."/>
            <person name="Yadav S."/>
            <person name="Hopmans E.C."/>
            <person name="Dutilh B.E."/>
            <person name="Sinninghe Damste J.S."/>
        </authorList>
    </citation>
    <scope>NUCLEOTIDE SEQUENCE [LARGE SCALE GENOMIC DNA]</scope>
    <source>
        <strain evidence="9">NIOZ-UU36</strain>
    </source>
</reference>
<sequence length="425" mass="47504">MKSLNRKYSENIILGIGIVILFFLLLLPESRDPWEADIQSQECVLLSPLPALSCKLYIGLRVNYDVMQGASLALKGKAEPSDIAQDIVGFRALVNQQDPYPILGPEYRKLGLEGELGIASTHPPTAFLFLAPLAFLPWSWASALWAWFMLALIVLTFRYYGLSWKLAIGLTPIALLWPPVATSLGQLTVIWLFALVAGYYYEKRQNFWSGVMIGLAAITKFFPGILVLSFLLKRKWLALLGFLATFWASIIALLILHPGSILRYIEVNQINSKDVILHPNNLSLLINSYRFGGWVAVAMVLILFLSIIWTNRKFLYAPLLFSSSRLWILLSYFSVALLPIAWPYSLTPLLPVVIMLISQKKLSVLTIGFSCLIIPIIFPSFGTAIPFAAVILLIGLGLLIDGLPFKIFTAVSLQDFIRPSQIENE</sequence>
<organism evidence="9 10">
    <name type="scientific">Candidatus Desulfolinea nitratireducens</name>
    <dbReference type="NCBI Taxonomy" id="2841698"/>
    <lineage>
        <taxon>Bacteria</taxon>
        <taxon>Bacillati</taxon>
        <taxon>Chloroflexota</taxon>
        <taxon>Anaerolineae</taxon>
        <taxon>Anaerolineales</taxon>
        <taxon>Anaerolineales incertae sedis</taxon>
        <taxon>Candidatus Desulfolinea</taxon>
    </lineage>
</organism>
<keyword evidence="3" id="KW-0808">Transferase</keyword>
<dbReference type="GO" id="GO:0005886">
    <property type="term" value="C:plasma membrane"/>
    <property type="evidence" value="ECO:0007669"/>
    <property type="project" value="UniProtKB-SubCell"/>
</dbReference>
<evidence type="ECO:0000256" key="7">
    <source>
        <dbReference type="ARBA" id="ARBA00024033"/>
    </source>
</evidence>
<evidence type="ECO:0000256" key="3">
    <source>
        <dbReference type="ARBA" id="ARBA00022679"/>
    </source>
</evidence>
<comment type="subcellular location">
    <subcellularLocation>
        <location evidence="1">Cell membrane</location>
        <topology evidence="1">Multi-pass membrane protein</topology>
    </subcellularLocation>
</comment>
<evidence type="ECO:0000313" key="9">
    <source>
        <dbReference type="EMBL" id="MBC8336700.1"/>
    </source>
</evidence>
<evidence type="ECO:0000256" key="2">
    <source>
        <dbReference type="ARBA" id="ARBA00022475"/>
    </source>
</evidence>
<feature type="transmembrane region" description="Helical" evidence="8">
    <location>
        <begin position="138"/>
        <end position="161"/>
    </location>
</feature>
<evidence type="ECO:0000256" key="4">
    <source>
        <dbReference type="ARBA" id="ARBA00022692"/>
    </source>
</evidence>
<feature type="transmembrane region" description="Helical" evidence="8">
    <location>
        <begin position="387"/>
        <end position="408"/>
    </location>
</feature>
<dbReference type="EMBL" id="JACNJN010000186">
    <property type="protein sequence ID" value="MBC8336700.1"/>
    <property type="molecule type" value="Genomic_DNA"/>
</dbReference>
<evidence type="ECO:0000256" key="1">
    <source>
        <dbReference type="ARBA" id="ARBA00004651"/>
    </source>
</evidence>
<gene>
    <name evidence="9" type="ORF">H8E29_15670</name>
</gene>
<dbReference type="AlphaFoldDB" id="A0A8J6NNV6"/>
<keyword evidence="4 8" id="KW-0812">Transmembrane</keyword>
<proteinExistence type="inferred from homology"/>
<evidence type="ECO:0000256" key="8">
    <source>
        <dbReference type="SAM" id="Phobius"/>
    </source>
</evidence>
<dbReference type="GO" id="GO:0016758">
    <property type="term" value="F:hexosyltransferase activity"/>
    <property type="evidence" value="ECO:0007669"/>
    <property type="project" value="InterPro"/>
</dbReference>
<protein>
    <submittedName>
        <fullName evidence="9">DUF2029 domain-containing protein</fullName>
    </submittedName>
</protein>